<evidence type="ECO:0000256" key="3">
    <source>
        <dbReference type="PROSITE-ProRule" id="PRU10141"/>
    </source>
</evidence>
<dbReference type="EMBL" id="JH930482">
    <property type="protein sequence ID" value="EKM49361.1"/>
    <property type="molecule type" value="Genomic_DNA"/>
</dbReference>
<dbReference type="SUPFAM" id="SSF56112">
    <property type="entry name" value="Protein kinase-like (PK-like)"/>
    <property type="match status" value="2"/>
</dbReference>
<gene>
    <name evidence="6" type="ORF">PHACADRAFT_201749</name>
</gene>
<dbReference type="SMART" id="SM00220">
    <property type="entry name" value="S_TKc"/>
    <property type="match status" value="1"/>
</dbReference>
<dbReference type="PROSITE" id="PS00107">
    <property type="entry name" value="PROTEIN_KINASE_ATP"/>
    <property type="match status" value="1"/>
</dbReference>
<accession>K5UIM6</accession>
<comment type="similarity">
    <text evidence="4">Belongs to the protein kinase superfamily.</text>
</comment>
<dbReference type="Gene3D" id="1.10.510.10">
    <property type="entry name" value="Transferase(Phosphotransferase) domain 1"/>
    <property type="match status" value="2"/>
</dbReference>
<dbReference type="GeneID" id="18911689"/>
<dbReference type="PROSITE" id="PS50011">
    <property type="entry name" value="PROTEIN_KINASE_DOM"/>
    <property type="match status" value="1"/>
</dbReference>
<dbReference type="InterPro" id="IPR017441">
    <property type="entry name" value="Protein_kinase_ATP_BS"/>
</dbReference>
<feature type="domain" description="Protein kinase" evidence="5">
    <location>
        <begin position="1"/>
        <end position="255"/>
    </location>
</feature>
<dbReference type="GO" id="GO:0005737">
    <property type="term" value="C:cytoplasm"/>
    <property type="evidence" value="ECO:0007669"/>
    <property type="project" value="TreeGrafter"/>
</dbReference>
<dbReference type="AlphaFoldDB" id="K5UIM6"/>
<dbReference type="InParanoid" id="K5UIM6"/>
<name>K5UIM6_PHACS</name>
<dbReference type="GO" id="GO:0010506">
    <property type="term" value="P:regulation of autophagy"/>
    <property type="evidence" value="ECO:0007669"/>
    <property type="project" value="InterPro"/>
</dbReference>
<feature type="binding site" evidence="3">
    <location>
        <position position="27"/>
    </location>
    <ligand>
        <name>ATP</name>
        <dbReference type="ChEBI" id="CHEBI:30616"/>
    </ligand>
</feature>
<evidence type="ECO:0000313" key="6">
    <source>
        <dbReference type="EMBL" id="EKM49361.1"/>
    </source>
</evidence>
<dbReference type="OrthoDB" id="193860at2759"/>
<keyword evidence="4" id="KW-0723">Serine/threonine-protein kinase</keyword>
<keyword evidence="4" id="KW-0808">Transferase</keyword>
<protein>
    <recommendedName>
        <fullName evidence="5">Protein kinase domain-containing protein</fullName>
    </recommendedName>
</protein>
<dbReference type="STRING" id="650164.K5UIM6"/>
<evidence type="ECO:0000313" key="7">
    <source>
        <dbReference type="Proteomes" id="UP000008370"/>
    </source>
</evidence>
<keyword evidence="7" id="KW-1185">Reference proteome</keyword>
<dbReference type="PROSITE" id="PS00108">
    <property type="entry name" value="PROTEIN_KINASE_ST"/>
    <property type="match status" value="1"/>
</dbReference>
<organism evidence="6 7">
    <name type="scientific">Phanerochaete carnosa (strain HHB-10118-sp)</name>
    <name type="common">White-rot fungus</name>
    <name type="synonym">Peniophora carnosa</name>
    <dbReference type="NCBI Taxonomy" id="650164"/>
    <lineage>
        <taxon>Eukaryota</taxon>
        <taxon>Fungi</taxon>
        <taxon>Dikarya</taxon>
        <taxon>Basidiomycota</taxon>
        <taxon>Agaricomycotina</taxon>
        <taxon>Agaricomycetes</taxon>
        <taxon>Polyporales</taxon>
        <taxon>Phanerochaetaceae</taxon>
        <taxon>Phanerochaete</taxon>
    </lineage>
</organism>
<evidence type="ECO:0000256" key="2">
    <source>
        <dbReference type="ARBA" id="ARBA00022840"/>
    </source>
</evidence>
<evidence type="ECO:0000256" key="1">
    <source>
        <dbReference type="ARBA" id="ARBA00022741"/>
    </source>
</evidence>
<evidence type="ECO:0000259" key="5">
    <source>
        <dbReference type="PROSITE" id="PS50011"/>
    </source>
</evidence>
<dbReference type="PANTHER" id="PTHR24348">
    <property type="entry name" value="SERINE/THREONINE-PROTEIN KINASE UNC-51-RELATED"/>
    <property type="match status" value="1"/>
</dbReference>
<proteinExistence type="inferred from homology"/>
<dbReference type="InterPro" id="IPR000719">
    <property type="entry name" value="Prot_kinase_dom"/>
</dbReference>
<keyword evidence="4" id="KW-0418">Kinase</keyword>
<dbReference type="InterPro" id="IPR045269">
    <property type="entry name" value="Atg1-like"/>
</dbReference>
<dbReference type="Pfam" id="PF00069">
    <property type="entry name" value="Pkinase"/>
    <property type="match status" value="2"/>
</dbReference>
<dbReference type="InterPro" id="IPR011009">
    <property type="entry name" value="Kinase-like_dom_sf"/>
</dbReference>
<dbReference type="GO" id="GO:0004674">
    <property type="term" value="F:protein serine/threonine kinase activity"/>
    <property type="evidence" value="ECO:0007669"/>
    <property type="project" value="UniProtKB-KW"/>
</dbReference>
<reference evidence="6 7" key="1">
    <citation type="journal article" date="2012" name="BMC Genomics">
        <title>Comparative genomics of the white-rot fungi, Phanerochaete carnosa and P. chrysosporium, to elucidate the genetic basis of the distinct wood types they colonize.</title>
        <authorList>
            <person name="Suzuki H."/>
            <person name="MacDonald J."/>
            <person name="Syed K."/>
            <person name="Salamov A."/>
            <person name="Hori C."/>
            <person name="Aerts A."/>
            <person name="Henrissat B."/>
            <person name="Wiebenga A."/>
            <person name="vanKuyk P.A."/>
            <person name="Barry K."/>
            <person name="Lindquist E."/>
            <person name="LaButti K."/>
            <person name="Lapidus A."/>
            <person name="Lucas S."/>
            <person name="Coutinho P."/>
            <person name="Gong Y."/>
            <person name="Samejima M."/>
            <person name="Mahadevan R."/>
            <person name="Abou-Zaid M."/>
            <person name="de Vries R.P."/>
            <person name="Igarashi K."/>
            <person name="Yadav J.S."/>
            <person name="Grigoriev I.V."/>
            <person name="Master E.R."/>
        </authorList>
    </citation>
    <scope>NUCLEOTIDE SEQUENCE [LARGE SCALE GENOMIC DNA]</scope>
    <source>
        <strain evidence="6 7">HHB-10118-sp</strain>
    </source>
</reference>
<dbReference type="HOGENOM" id="CLU_595974_0_0_1"/>
<dbReference type="InterPro" id="IPR008271">
    <property type="entry name" value="Ser/Thr_kinase_AS"/>
</dbReference>
<sequence>MSSLGSGASGQVFRAISRKTSKQVAIKVVENQFAYGHLVNDGKNEYELLKKANHNNVVKLRAIFSNRRAVYIVMDLAICDVHKLIGNHELAELDAKAIARQACDGLRYLHDLRIIHIDVKPGNILVYSLNPALVKLTDFGLSRIVTGDTALQTLCSTPAFATPEVVLCGYSWSEHYDEKVDAFSMGVTIFNMITAQFPWNDVCIQVDPTGVGLDRRELRWCGELRDYAKDIITRLLARSPKDRLAAAEAISHDWFQDADRPVLTEKAEIINPLGLPASTLCSTPAFATPEVVLCGYSWSEHYDEKVDAFSMGVTIFNMITAQFPWNDVCIQVDPTGVGLDRRELRWCGELRDYAKDIITRLLARSPKDRLAAAEAISHDWFQDADRPVLTEKAEIINPLGLPASLLLSLFTRFYGSDALFDVLSHTIMQQMPASAACVLLCMFLCKHPAVQPTLSLDRT</sequence>
<dbReference type="Proteomes" id="UP000008370">
    <property type="component" value="Unassembled WGS sequence"/>
</dbReference>
<dbReference type="RefSeq" id="XP_007402096.1">
    <property type="nucleotide sequence ID" value="XM_007402034.1"/>
</dbReference>
<evidence type="ECO:0000256" key="4">
    <source>
        <dbReference type="RuleBase" id="RU000304"/>
    </source>
</evidence>
<keyword evidence="2 3" id="KW-0067">ATP-binding</keyword>
<dbReference type="GO" id="GO:0005524">
    <property type="term" value="F:ATP binding"/>
    <property type="evidence" value="ECO:0007669"/>
    <property type="project" value="UniProtKB-UniRule"/>
</dbReference>
<keyword evidence="1 3" id="KW-0547">Nucleotide-binding</keyword>
<dbReference type="KEGG" id="pco:PHACADRAFT_201749"/>
<dbReference type="PANTHER" id="PTHR24348:SF68">
    <property type="entry name" value="SERINE_THREONINE-PROTEIN KINASE ATG1C"/>
    <property type="match status" value="1"/>
</dbReference>